<dbReference type="InterPro" id="IPR003673">
    <property type="entry name" value="CoA-Trfase_fam_III"/>
</dbReference>
<evidence type="ECO:0000313" key="4">
    <source>
        <dbReference type="Proteomes" id="UP000220914"/>
    </source>
</evidence>
<dbReference type="EMBL" id="BLKS01000001">
    <property type="protein sequence ID" value="GFG49757.1"/>
    <property type="molecule type" value="Genomic_DNA"/>
</dbReference>
<dbReference type="OrthoDB" id="9797653at2"/>
<dbReference type="Proteomes" id="UP000465302">
    <property type="component" value="Unassembled WGS sequence"/>
</dbReference>
<protein>
    <submittedName>
        <fullName evidence="2">Alpha-methylacyl-CoA racemase</fullName>
    </submittedName>
    <submittedName>
        <fullName evidence="3">CoA transferase</fullName>
    </submittedName>
</protein>
<dbReference type="Gene3D" id="3.30.1540.10">
    <property type="entry name" value="formyl-coa transferase, domain 3"/>
    <property type="match status" value="1"/>
</dbReference>
<gene>
    <name evidence="3" type="ORF">CQY20_25085</name>
    <name evidence="2" type="ORF">MAGR_11980</name>
</gene>
<dbReference type="PANTHER" id="PTHR48207:SF3">
    <property type="entry name" value="SUCCINATE--HYDROXYMETHYLGLUTARATE COA-TRANSFERASE"/>
    <property type="match status" value="1"/>
</dbReference>
<evidence type="ECO:0000256" key="1">
    <source>
        <dbReference type="ARBA" id="ARBA00022679"/>
    </source>
</evidence>
<evidence type="ECO:0000313" key="3">
    <source>
        <dbReference type="EMBL" id="PEG34557.1"/>
    </source>
</evidence>
<dbReference type="InterPro" id="IPR050483">
    <property type="entry name" value="CoA-transferase_III_domain"/>
</dbReference>
<accession>A0A2A7MSS3</accession>
<dbReference type="Gene3D" id="3.40.50.10540">
    <property type="entry name" value="Crotonobetainyl-coa:carnitine coa-transferase, domain 1"/>
    <property type="match status" value="1"/>
</dbReference>
<dbReference type="PANTHER" id="PTHR48207">
    <property type="entry name" value="SUCCINATE--HYDROXYMETHYLGLUTARATE COA-TRANSFERASE"/>
    <property type="match status" value="1"/>
</dbReference>
<dbReference type="Proteomes" id="UP000220914">
    <property type="component" value="Unassembled WGS sequence"/>
</dbReference>
<name>A0A2A7MSS3_MYCAG</name>
<dbReference type="Pfam" id="PF02515">
    <property type="entry name" value="CoA_transf_3"/>
    <property type="match status" value="1"/>
</dbReference>
<reference evidence="2 5" key="2">
    <citation type="journal article" date="2019" name="Emerg. Microbes Infect.">
        <title>Comprehensive subspecies identification of 175 nontuberculous mycobacteria species based on 7547 genomic profiles.</title>
        <authorList>
            <person name="Matsumoto Y."/>
            <person name="Kinjo T."/>
            <person name="Motooka D."/>
            <person name="Nabeya D."/>
            <person name="Jung N."/>
            <person name="Uechi K."/>
            <person name="Horii T."/>
            <person name="Iida T."/>
            <person name="Fujita J."/>
            <person name="Nakamura S."/>
        </authorList>
    </citation>
    <scope>NUCLEOTIDE SEQUENCE [LARGE SCALE GENOMIC DNA]</scope>
    <source>
        <strain evidence="2 5">JCM 6377</strain>
    </source>
</reference>
<comment type="caution">
    <text evidence="3">The sequence shown here is derived from an EMBL/GenBank/DDBJ whole genome shotgun (WGS) entry which is preliminary data.</text>
</comment>
<keyword evidence="4" id="KW-1185">Reference proteome</keyword>
<dbReference type="RefSeq" id="WP_097942782.1">
    <property type="nucleotide sequence ID" value="NZ_BLKS01000001.1"/>
</dbReference>
<evidence type="ECO:0000313" key="5">
    <source>
        <dbReference type="Proteomes" id="UP000465302"/>
    </source>
</evidence>
<evidence type="ECO:0000313" key="2">
    <source>
        <dbReference type="EMBL" id="GFG49757.1"/>
    </source>
</evidence>
<dbReference type="SUPFAM" id="SSF89796">
    <property type="entry name" value="CoA-transferase family III (CaiB/BaiF)"/>
    <property type="match status" value="1"/>
</dbReference>
<keyword evidence="1 3" id="KW-0808">Transferase</keyword>
<dbReference type="EMBL" id="PDCP01000061">
    <property type="protein sequence ID" value="PEG34557.1"/>
    <property type="molecule type" value="Genomic_DNA"/>
</dbReference>
<sequence>MAGPLEGIRVVELGVWVAAPATGGILADWGADVVKIEPPTGDPARRFGRMLGLEEGSPPFEMDNRGKRSIMLDLAEPDGRSAAAELVSGADVFITNVRPSALRRVGLDFDTVAAGNPRLVYGLITGYGDTGPDADRAAYDVAAFWARAGLAHLLTRPGDTPPFQRGGMGDHSAGMSLAAGVCAALVARSRTGAGQLVSTSLYRQGAYTVSFDLNTFLMTGHAIAIGQRESMANPCMNNYVAADGRRFWIVGLQVDRHWAPLCRVVGRPDWMTAYPRPRDRAANSVDIIAALDEIFATKPLDEWAKLFAAEPDFFWSPINSIEDVIADEQFHAAGGVVYVPDGDSTVPMIATPVDFHGTPSAPRSIAPNIGQHTDEILDDFGAQSGAERTKARRNR</sequence>
<dbReference type="InterPro" id="IPR023606">
    <property type="entry name" value="CoA-Trfase_III_dom_1_sf"/>
</dbReference>
<dbReference type="InterPro" id="IPR044855">
    <property type="entry name" value="CoA-Trfase_III_dom3_sf"/>
</dbReference>
<dbReference type="GO" id="GO:0008410">
    <property type="term" value="F:CoA-transferase activity"/>
    <property type="evidence" value="ECO:0007669"/>
    <property type="project" value="TreeGrafter"/>
</dbReference>
<reference evidence="3 4" key="1">
    <citation type="submission" date="2017-10" db="EMBL/GenBank/DDBJ databases">
        <title>The new phylogeny of genus Mycobacterium.</title>
        <authorList>
            <person name="Tortoli E."/>
            <person name="Trovato A."/>
            <person name="Cirillo D.M."/>
        </authorList>
    </citation>
    <scope>NUCLEOTIDE SEQUENCE [LARGE SCALE GENOMIC DNA]</scope>
    <source>
        <strain evidence="3 4">CCUG37673</strain>
    </source>
</reference>
<dbReference type="AlphaFoldDB" id="A0A2A7MSS3"/>
<proteinExistence type="predicted"/>
<reference evidence="2" key="3">
    <citation type="submission" date="2020-02" db="EMBL/GenBank/DDBJ databases">
        <authorList>
            <person name="Matsumoto Y."/>
            <person name="Motooka D."/>
            <person name="Nakamura S."/>
        </authorList>
    </citation>
    <scope>NUCLEOTIDE SEQUENCE</scope>
    <source>
        <strain evidence="2">JCM 6377</strain>
    </source>
</reference>
<organism evidence="3 4">
    <name type="scientific">Mycolicibacterium agri</name>
    <name type="common">Mycobacterium agri</name>
    <dbReference type="NCBI Taxonomy" id="36811"/>
    <lineage>
        <taxon>Bacteria</taxon>
        <taxon>Bacillati</taxon>
        <taxon>Actinomycetota</taxon>
        <taxon>Actinomycetes</taxon>
        <taxon>Mycobacteriales</taxon>
        <taxon>Mycobacteriaceae</taxon>
        <taxon>Mycolicibacterium</taxon>
    </lineage>
</organism>